<evidence type="ECO:0000256" key="3">
    <source>
        <dbReference type="ARBA" id="ARBA00022691"/>
    </source>
</evidence>
<keyword evidence="3" id="KW-0949">S-adenosyl-L-methionine</keyword>
<evidence type="ECO:0000256" key="2">
    <source>
        <dbReference type="ARBA" id="ARBA00022679"/>
    </source>
</evidence>
<dbReference type="GO" id="GO:0046983">
    <property type="term" value="F:protein dimerization activity"/>
    <property type="evidence" value="ECO:0007669"/>
    <property type="project" value="InterPro"/>
</dbReference>
<dbReference type="SUPFAM" id="SSF46785">
    <property type="entry name" value="Winged helix' DNA-binding domain"/>
    <property type="match status" value="1"/>
</dbReference>
<dbReference type="Pfam" id="PF08100">
    <property type="entry name" value="Dimerisation"/>
    <property type="match status" value="1"/>
</dbReference>
<dbReference type="InterPro" id="IPR012967">
    <property type="entry name" value="COMT_dimerisation"/>
</dbReference>
<dbReference type="EMBL" id="OCNE01000022">
    <property type="protein sequence ID" value="SOD65593.1"/>
    <property type="molecule type" value="Genomic_DNA"/>
</dbReference>
<evidence type="ECO:0000313" key="7">
    <source>
        <dbReference type="Proteomes" id="UP000219072"/>
    </source>
</evidence>
<dbReference type="InterPro" id="IPR036388">
    <property type="entry name" value="WH-like_DNA-bd_sf"/>
</dbReference>
<dbReference type="AlphaFoldDB" id="A0A286E3X8"/>
<evidence type="ECO:0000313" key="6">
    <source>
        <dbReference type="EMBL" id="SOD65593.1"/>
    </source>
</evidence>
<dbReference type="GO" id="GO:0032259">
    <property type="term" value="P:methylation"/>
    <property type="evidence" value="ECO:0007669"/>
    <property type="project" value="UniProtKB-KW"/>
</dbReference>
<protein>
    <submittedName>
        <fullName evidence="6">O-methyltransferase</fullName>
    </submittedName>
</protein>
<evidence type="ECO:0000259" key="5">
    <source>
        <dbReference type="Pfam" id="PF08100"/>
    </source>
</evidence>
<organism evidence="6 7">
    <name type="scientific">Streptomyces zhaozhouensis</name>
    <dbReference type="NCBI Taxonomy" id="1300267"/>
    <lineage>
        <taxon>Bacteria</taxon>
        <taxon>Bacillati</taxon>
        <taxon>Actinomycetota</taxon>
        <taxon>Actinomycetes</taxon>
        <taxon>Kitasatosporales</taxon>
        <taxon>Streptomycetaceae</taxon>
        <taxon>Streptomyces</taxon>
    </lineage>
</organism>
<dbReference type="PANTHER" id="PTHR43712:SF2">
    <property type="entry name" value="O-METHYLTRANSFERASE CICE"/>
    <property type="match status" value="1"/>
</dbReference>
<dbReference type="RefSeq" id="WP_245880776.1">
    <property type="nucleotide sequence ID" value="NZ_OCNE01000022.1"/>
</dbReference>
<keyword evidence="2 6" id="KW-0808">Transferase</keyword>
<keyword evidence="1 6" id="KW-0489">Methyltransferase</keyword>
<evidence type="ECO:0000256" key="4">
    <source>
        <dbReference type="SAM" id="MobiDB-lite"/>
    </source>
</evidence>
<feature type="domain" description="O-methyltransferase dimerisation" evidence="5">
    <location>
        <begin position="20"/>
        <end position="95"/>
    </location>
</feature>
<dbReference type="Gene3D" id="1.10.10.10">
    <property type="entry name" value="Winged helix-like DNA-binding domain superfamily/Winged helix DNA-binding domain"/>
    <property type="match status" value="1"/>
</dbReference>
<keyword evidence="7" id="KW-1185">Reference proteome</keyword>
<name>A0A286E3X8_9ACTN</name>
<dbReference type="GO" id="GO:0008168">
    <property type="term" value="F:methyltransferase activity"/>
    <property type="evidence" value="ECO:0007669"/>
    <property type="project" value="UniProtKB-KW"/>
</dbReference>
<gene>
    <name evidence="6" type="ORF">SAMN06297387_12265</name>
</gene>
<dbReference type="PANTHER" id="PTHR43712">
    <property type="entry name" value="PUTATIVE (AFU_ORTHOLOGUE AFUA_4G14580)-RELATED"/>
    <property type="match status" value="1"/>
</dbReference>
<dbReference type="SUPFAM" id="SSF53335">
    <property type="entry name" value="S-adenosyl-L-methionine-dependent methyltransferases"/>
    <property type="match status" value="1"/>
</dbReference>
<reference evidence="6 7" key="1">
    <citation type="submission" date="2017-09" db="EMBL/GenBank/DDBJ databases">
        <authorList>
            <person name="Ehlers B."/>
            <person name="Leendertz F.H."/>
        </authorList>
    </citation>
    <scope>NUCLEOTIDE SEQUENCE [LARGE SCALE GENOMIC DNA]</scope>
    <source>
        <strain evidence="6 7">CGMCC 4.7095</strain>
    </source>
</reference>
<evidence type="ECO:0000256" key="1">
    <source>
        <dbReference type="ARBA" id="ARBA00022603"/>
    </source>
</evidence>
<dbReference type="InterPro" id="IPR036390">
    <property type="entry name" value="WH_DNA-bd_sf"/>
</dbReference>
<feature type="region of interest" description="Disordered" evidence="4">
    <location>
        <begin position="225"/>
        <end position="246"/>
    </location>
</feature>
<proteinExistence type="predicted"/>
<accession>A0A286E3X8</accession>
<dbReference type="Gene3D" id="3.40.50.150">
    <property type="entry name" value="Vaccinia Virus protein VP39"/>
    <property type="match status" value="1"/>
</dbReference>
<dbReference type="PROSITE" id="PS51683">
    <property type="entry name" value="SAM_OMT_II"/>
    <property type="match status" value="1"/>
</dbReference>
<dbReference type="InterPro" id="IPR016461">
    <property type="entry name" value="COMT-like"/>
</dbReference>
<dbReference type="InterPro" id="IPR029063">
    <property type="entry name" value="SAM-dependent_MTases_sf"/>
</dbReference>
<dbReference type="Proteomes" id="UP000219072">
    <property type="component" value="Unassembled WGS sequence"/>
</dbReference>
<sequence>MSDQIATETEQINPGQIMGILTGYWQARILLAGASFDLFTSLSEAPATAEEVSERLGIRMPGAGDFLLALSAMGILEASEDGTFRNSAVAEGFLVRGRPAYIGGYLHFCESELNPAWDGLPAALRTGAPQNPAARTGNPYDTLYADREATTAFLESMDMLNTPLLERLSALDWSRYGSFVDVAGARGNVARHLVREHRHLKGGVFDLPPLEGAFTAYMGSLDGEEGRASPFTAGTSSRTPFPRPTS</sequence>